<keyword evidence="2" id="KW-1185">Reference proteome</keyword>
<dbReference type="OrthoDB" id="2692011at2"/>
<gene>
    <name evidence="1" type="ORF">SAMN05216243_1869</name>
</gene>
<name>A0A1G8YWB9_9BACI</name>
<dbReference type="EMBL" id="FNFL01000002">
    <property type="protein sequence ID" value="SDK07152.1"/>
    <property type="molecule type" value="Genomic_DNA"/>
</dbReference>
<evidence type="ECO:0000313" key="1">
    <source>
        <dbReference type="EMBL" id="SDK07152.1"/>
    </source>
</evidence>
<accession>A0A1G8YWB9</accession>
<dbReference type="Proteomes" id="UP000198694">
    <property type="component" value="Unassembled WGS sequence"/>
</dbReference>
<dbReference type="AlphaFoldDB" id="A0A1G8YWB9"/>
<protein>
    <submittedName>
        <fullName evidence="1">Uncharacterized protein</fullName>
    </submittedName>
</protein>
<evidence type="ECO:0000313" key="2">
    <source>
        <dbReference type="Proteomes" id="UP000198694"/>
    </source>
</evidence>
<reference evidence="1 2" key="1">
    <citation type="submission" date="2016-10" db="EMBL/GenBank/DDBJ databases">
        <authorList>
            <person name="de Groot N.N."/>
        </authorList>
    </citation>
    <scope>NUCLEOTIDE SEQUENCE [LARGE SCALE GENOMIC DNA]</scope>
    <source>
        <strain evidence="1 2">CGMCC 1.6502</strain>
    </source>
</reference>
<organism evidence="1 2">
    <name type="scientific">Sediminibacillus albus</name>
    <dbReference type="NCBI Taxonomy" id="407036"/>
    <lineage>
        <taxon>Bacteria</taxon>
        <taxon>Bacillati</taxon>
        <taxon>Bacillota</taxon>
        <taxon>Bacilli</taxon>
        <taxon>Bacillales</taxon>
        <taxon>Bacillaceae</taxon>
        <taxon>Sediminibacillus</taxon>
    </lineage>
</organism>
<dbReference type="RefSeq" id="WP_093213314.1">
    <property type="nucleotide sequence ID" value="NZ_FNFL01000002.1"/>
</dbReference>
<proteinExistence type="predicted"/>
<sequence>MNGHILDDWKLRLESRKDLLFLYQDKDLDVKMVLNGHPFWLLFRSGQIQILPYQQYQGSLMLQVELSREITPEVMSGEQKLTSYPSNLVSWQGRYRDCLLLESLLFLP</sequence>
<dbReference type="STRING" id="407036.SAMN05216243_1869"/>